<dbReference type="RefSeq" id="XP_056493696.1">
    <property type="nucleotide sequence ID" value="XM_056625114.1"/>
</dbReference>
<reference evidence="2" key="2">
    <citation type="journal article" date="2023" name="IMA Fungus">
        <title>Comparative genomic study of the Penicillium genus elucidates a diverse pangenome and 15 lateral gene transfer events.</title>
        <authorList>
            <person name="Petersen C."/>
            <person name="Sorensen T."/>
            <person name="Nielsen M.R."/>
            <person name="Sondergaard T.E."/>
            <person name="Sorensen J.L."/>
            <person name="Fitzpatrick D.A."/>
            <person name="Frisvad J.C."/>
            <person name="Nielsen K.L."/>
        </authorList>
    </citation>
    <scope>NUCLEOTIDE SEQUENCE</scope>
    <source>
        <strain evidence="2">IBT 29677</strain>
    </source>
</reference>
<evidence type="ECO:0000313" key="3">
    <source>
        <dbReference type="Proteomes" id="UP001147747"/>
    </source>
</evidence>
<accession>A0A9X0BE78</accession>
<proteinExistence type="predicted"/>
<protein>
    <submittedName>
        <fullName evidence="2">Uncharacterized protein</fullName>
    </submittedName>
</protein>
<dbReference type="AlphaFoldDB" id="A0A9X0BE78"/>
<dbReference type="OrthoDB" id="4369025at2759"/>
<comment type="caution">
    <text evidence="2">The sequence shown here is derived from an EMBL/GenBank/DDBJ whole genome shotgun (WGS) entry which is preliminary data.</text>
</comment>
<name>A0A9X0BE78_9EURO</name>
<dbReference type="EMBL" id="JAPZBU010000003">
    <property type="protein sequence ID" value="KAJ5413840.1"/>
    <property type="molecule type" value="Genomic_DNA"/>
</dbReference>
<evidence type="ECO:0000313" key="2">
    <source>
        <dbReference type="EMBL" id="KAJ5413840.1"/>
    </source>
</evidence>
<keyword evidence="3" id="KW-1185">Reference proteome</keyword>
<feature type="region of interest" description="Disordered" evidence="1">
    <location>
        <begin position="215"/>
        <end position="256"/>
    </location>
</feature>
<reference evidence="2" key="1">
    <citation type="submission" date="2022-12" db="EMBL/GenBank/DDBJ databases">
        <authorList>
            <person name="Petersen C."/>
        </authorList>
    </citation>
    <scope>NUCLEOTIDE SEQUENCE</scope>
    <source>
        <strain evidence="2">IBT 29677</strain>
    </source>
</reference>
<dbReference type="GeneID" id="81364094"/>
<gene>
    <name evidence="2" type="ORF">N7509_000467</name>
</gene>
<dbReference type="Proteomes" id="UP001147747">
    <property type="component" value="Unassembled WGS sequence"/>
</dbReference>
<sequence>MGRFLALHAQGLSSGALLDVELYILPIHLQMQQNIEETAIRIQTSPTWEQPATLRCRREPKERRLGGWCPLEALRWKKNEVLNALTPANGAWETRVAGVLRPWEPQITCVIEESAEEAIAAHDRIQRQLLDWGIERMLPPHLRAYQIPEQPPMEIFFTDGSGYQGHVGAAAVSLRPMGAEGSIYLNRYLGTTEDSTVYVAELNGVEMALAAFIKESQGGSQSTEGSRQSTGIWESSNQIKPPSKPLPIRSDPQANT</sequence>
<organism evidence="2 3">
    <name type="scientific">Penicillium cosmopolitanum</name>
    <dbReference type="NCBI Taxonomy" id="1131564"/>
    <lineage>
        <taxon>Eukaryota</taxon>
        <taxon>Fungi</taxon>
        <taxon>Dikarya</taxon>
        <taxon>Ascomycota</taxon>
        <taxon>Pezizomycotina</taxon>
        <taxon>Eurotiomycetes</taxon>
        <taxon>Eurotiomycetidae</taxon>
        <taxon>Eurotiales</taxon>
        <taxon>Aspergillaceae</taxon>
        <taxon>Penicillium</taxon>
    </lineage>
</organism>
<feature type="compositionally biased region" description="Low complexity" evidence="1">
    <location>
        <begin position="215"/>
        <end position="231"/>
    </location>
</feature>
<evidence type="ECO:0000256" key="1">
    <source>
        <dbReference type="SAM" id="MobiDB-lite"/>
    </source>
</evidence>